<dbReference type="PROSITE" id="PS51749">
    <property type="entry name" value="HNH_CAS9"/>
    <property type="match status" value="1"/>
</dbReference>
<evidence type="ECO:0000256" key="10">
    <source>
        <dbReference type="ARBA" id="ARBA00023211"/>
    </source>
</evidence>
<comment type="similarity">
    <text evidence="12">Belongs to the CRISPR-associated Cas9 family.</text>
</comment>
<evidence type="ECO:0000256" key="2">
    <source>
        <dbReference type="ARBA" id="ARBA00022722"/>
    </source>
</evidence>
<keyword evidence="5 12" id="KW-0378">Hydrolase</keyword>
<keyword evidence="7 12" id="KW-0694">RNA-binding</keyword>
<feature type="active site" description="For RuvC-like nuclease domain" evidence="12">
    <location>
        <position position="17"/>
    </location>
</feature>
<evidence type="ECO:0000256" key="9">
    <source>
        <dbReference type="ARBA" id="ARBA00023125"/>
    </source>
</evidence>
<dbReference type="Gene3D" id="3.30.420.10">
    <property type="entry name" value="Ribonuclease H-like superfamily/Ribonuclease H"/>
    <property type="match status" value="1"/>
</dbReference>
<dbReference type="GO" id="GO:0046872">
    <property type="term" value="F:metal ion binding"/>
    <property type="evidence" value="ECO:0007669"/>
    <property type="project" value="UniProtKB-UniRule"/>
</dbReference>
<keyword evidence="4 12" id="KW-0255">Endonuclease</keyword>
<feature type="binding site" evidence="12">
    <location>
        <position position="805"/>
    </location>
    <ligand>
        <name>Mg(2+)</name>
        <dbReference type="ChEBI" id="CHEBI:18420"/>
        <label>2</label>
    </ligand>
</feature>
<feature type="binding site" evidence="12">
    <location>
        <position position="801"/>
    </location>
    <ligand>
        <name>Mg(2+)</name>
        <dbReference type="ChEBI" id="CHEBI:18420"/>
        <label>1</label>
    </ligand>
</feature>
<dbReference type="GO" id="GO:0016787">
    <property type="term" value="F:hydrolase activity"/>
    <property type="evidence" value="ECO:0007669"/>
    <property type="project" value="UniProtKB-KW"/>
</dbReference>
<dbReference type="GO" id="GO:0003677">
    <property type="term" value="F:DNA binding"/>
    <property type="evidence" value="ECO:0007669"/>
    <property type="project" value="UniProtKB-UniRule"/>
</dbReference>
<evidence type="ECO:0000256" key="1">
    <source>
        <dbReference type="ARBA" id="ARBA00001946"/>
    </source>
</evidence>
<feature type="domain" description="HNH Cas9-type" evidence="13">
    <location>
        <begin position="803"/>
        <end position="966"/>
    </location>
</feature>
<keyword evidence="15" id="KW-1185">Reference proteome</keyword>
<dbReference type="HAMAP" id="MF_01480">
    <property type="entry name" value="Cas9"/>
    <property type="match status" value="1"/>
</dbReference>
<protein>
    <recommendedName>
        <fullName evidence="12">CRISPR-associated endonuclease Cas9</fullName>
        <ecNumber evidence="12">3.1.-.-</ecNumber>
    </recommendedName>
</protein>
<sequence length="1404" mass="164041">MTNTSDNNIIDYAMGLDLGNASVGWVAMGTDYRLKRARGKELIGARLFNPANTAADRRMHRAMRRRLSRRRWRLRMLDELFATEITKIDPEFFVRRKYSWVHPKDELNHTNWHDGMIFRTKEQDQQFYKDYPTIYHLRQKLMEDTAKHDIREVYLAIHHIIKFRGNFLTEGTLDIKNVFDQDKACKLFGQILSDNIGEDSQLEAKYTDSSVSLVDILLTPGLTRKTRAENALKGFTIHGLDNKFIRGSLESILSALLGNQINFIKIFGLLNLDKDTKEVLKFKFGDKDYDEKIQKVIDVNVLSDNQIEYVNELKRLHDSLLIRELLGESKTFSAAQIRRYQTHKDNLKLFDGIRMGFGKEQEKEFLLQYRNLLSSKEDKNKDGREYFSTLIKKLADEEKRDKLQIDLEENKLFPKQRTSINVVIPHQLHLNELQLIILNQGKYYPFLLDKYVKDGKEENKIEGLLKFRIPYYVGPLVSRNDRNDFDNHDYHWMVRNEGRTETITPWNFDEVVDKDKSGIEFINRLKTTDTFLAGEYTLPKHSMLYEKYMLLSELNNVSLEYRDGNTVYGSEQQKLSTEDKQYLIDKLFKHYKVVTKKRVEEQLMLKHGAKIIKLRGLADEEKFTSSLESYINLQRTFPREFLDNKTNQEFLERIIELQTVFEDRDPLKHQLSLMENLTSSQIEQLVRTHYTGWGRLSHKFLTTRCVSLRRNPEKCSIMDALEQTSLSLMSLVRQSKYGVNEWIESQNSQREYSSNPEERLAELIDALLVSPKVKRGIYQTIRVIDDVSRALGSLPRRIFIETSDEAQVSVRSKSRKTKLQNLLDSDDLRKEFWSIRKELEKEKQSLKDDKLYLYYSQLQMDMYTGEKLSIDDLRNCDIDHIIPRAITKNDSLSNRVLVRKSVNSEKSDSQMYLPNNVISRMKSHWSYLLKMGLISEEKYKALTRSKPYGEELERFINRSMVDTRQIIKNVERVVSDYYGEEAKIDIYPINSEVTIDMRKYLGYEHKNRDINDYHHAQDALCIAAAGQFMVNSGIFNRIQGTVNNGKYYNAFFEQYFADIRARETEKYRENISRNRRIKIFGFVVGSMCSVNAKYRMNPITGRIVWAQSDANYLRKVMNYKKILITQRVGADKHSLYKVERISHKKSQKGMIPLDKARINTKLYGGFKTPTTASMLLIYHQNEVMLVSVHEAENILMRLNKEQALTKILCRNRKNDAKILLDNILPGQLLVYANQLVTVRSATEFNNAVQLWLPKVTYDIVDTLVDPSFQNKEQCLDKLRGIFGEDFDYDSALQMSFETIMDIANRRFPLISRKVNKIESSSEILLGSEFKRQREALISVLKGLHANSAYTKLGEFGLGSEWGRIRNHSGGYVLDDSDEFIYQSPSGIFETRVSIAELKRRAGIE</sequence>
<evidence type="ECO:0000256" key="12">
    <source>
        <dbReference type="HAMAP-Rule" id="MF_01480"/>
    </source>
</evidence>
<feature type="binding site" evidence="12">
    <location>
        <position position="17"/>
    </location>
    <ligand>
        <name>Mg(2+)</name>
        <dbReference type="ChEBI" id="CHEBI:18420"/>
        <label>2</label>
    </ligand>
</feature>
<dbReference type="Pfam" id="PF16593">
    <property type="entry name" value="Cas9-BH"/>
    <property type="match status" value="1"/>
</dbReference>
<keyword evidence="3 12" id="KW-0479">Metal-binding</keyword>
<evidence type="ECO:0000256" key="6">
    <source>
        <dbReference type="ARBA" id="ARBA00022842"/>
    </source>
</evidence>
<keyword evidence="6 12" id="KW-0460">Magnesium</keyword>
<evidence type="ECO:0000256" key="8">
    <source>
        <dbReference type="ARBA" id="ARBA00023118"/>
    </source>
</evidence>
<dbReference type="InterPro" id="IPR033114">
    <property type="entry name" value="HNH_CAS9"/>
</dbReference>
<dbReference type="InterPro" id="IPR032239">
    <property type="entry name" value="Cas9-BH"/>
</dbReference>
<dbReference type="InterPro" id="IPR036397">
    <property type="entry name" value="RNaseH_sf"/>
</dbReference>
<evidence type="ECO:0000256" key="11">
    <source>
        <dbReference type="ARBA" id="ARBA00046380"/>
    </source>
</evidence>
<dbReference type="Proteomes" id="UP000291289">
    <property type="component" value="Unassembled WGS sequence"/>
</dbReference>
<keyword evidence="8 12" id="KW-0051">Antiviral defense</keyword>
<evidence type="ECO:0000313" key="14">
    <source>
        <dbReference type="EMBL" id="TCD54450.1"/>
    </source>
</evidence>
<dbReference type="RefSeq" id="WP_131283679.1">
    <property type="nucleotide sequence ID" value="NZ_RXLP01000017.1"/>
</dbReference>
<dbReference type="InterPro" id="IPR032237">
    <property type="entry name" value="Cas9_PI"/>
</dbReference>
<evidence type="ECO:0000259" key="13">
    <source>
        <dbReference type="PROSITE" id="PS51749"/>
    </source>
</evidence>
<dbReference type="Pfam" id="PF13395">
    <property type="entry name" value="HNH_4"/>
    <property type="match status" value="1"/>
</dbReference>
<evidence type="ECO:0000256" key="3">
    <source>
        <dbReference type="ARBA" id="ARBA00022723"/>
    </source>
</evidence>
<dbReference type="GO" id="GO:0004519">
    <property type="term" value="F:endonuclease activity"/>
    <property type="evidence" value="ECO:0007669"/>
    <property type="project" value="UniProtKB-UniRule"/>
</dbReference>
<comment type="domain">
    <text evidence="12">Has 2 endonuclease domains. The discontinuous RuvC-like domain cleaves the target DNA noncomplementary to crRNA while the HNH nuclease domain cleaves the target DNA complementary to crRNA.</text>
</comment>
<comment type="function">
    <text evidence="12">CRISPR (clustered regularly interspaced short palindromic repeat) is an adaptive immune system that provides protection against mobile genetic elements (viruses, transposable elements and conjugative plasmids). CRISPR clusters contain spacers, sequences complementary to antecedent mobile elements, and target invading nucleic acids. CRISPR clusters are transcribed and processed into CRISPR RNA (crRNA). In type II CRISPR systems correct processing of pre-crRNA requires a trans-encoded small RNA (tracrRNA), endogenous ribonuclease 3 (rnc) and this protein. The tracrRNA serves as a guide for ribonuclease 3-aided processing of pre-crRNA. Subsequently Cas9/crRNA/tracrRNA endonucleolytically cleaves linear or circular dsDNA target complementary to the spacer; Cas9 is inactive in the absence of the 2 guide RNAs (gRNA). Cas9 recognizes the protospacer adjacent motif (PAM) in the CRISPR repeat sequences to help distinguish self versus nonself, as targets within the bacterial CRISPR locus do not have PAMs. PAM recognition is also required for catalytic activity.</text>
</comment>
<dbReference type="EC" id="3.1.-.-" evidence="12"/>
<keyword evidence="2 12" id="KW-0540">Nuclease</keyword>
<dbReference type="Gene3D" id="1.10.30.50">
    <property type="match status" value="1"/>
</dbReference>
<evidence type="ECO:0000256" key="7">
    <source>
        <dbReference type="ARBA" id="ARBA00022884"/>
    </source>
</evidence>
<proteinExistence type="inferred from homology"/>
<gene>
    <name evidence="12 14" type="primary">cas9</name>
    <name evidence="14" type="ORF">EJ419_03525</name>
</gene>
<dbReference type="InterPro" id="IPR003615">
    <property type="entry name" value="HNH_nuc"/>
</dbReference>
<comment type="subunit">
    <text evidence="11 12">Monomer. Binds crRNA and tracrRNA.</text>
</comment>
<evidence type="ECO:0000256" key="4">
    <source>
        <dbReference type="ARBA" id="ARBA00022759"/>
    </source>
</evidence>
<dbReference type="NCBIfam" id="TIGR01865">
    <property type="entry name" value="cas_Csn1"/>
    <property type="match status" value="1"/>
</dbReference>
<keyword evidence="9 12" id="KW-0238">DNA-binding</keyword>
<evidence type="ECO:0000313" key="15">
    <source>
        <dbReference type="Proteomes" id="UP000291289"/>
    </source>
</evidence>
<accession>A0A4R0QXR8</accession>
<dbReference type="InterPro" id="IPR032240">
    <property type="entry name" value="Cas9_REC"/>
</dbReference>
<dbReference type="OrthoDB" id="9777169at2"/>
<dbReference type="EMBL" id="RXLP01000017">
    <property type="protein sequence ID" value="TCD54450.1"/>
    <property type="molecule type" value="Genomic_DNA"/>
</dbReference>
<evidence type="ECO:0000256" key="5">
    <source>
        <dbReference type="ARBA" id="ARBA00022801"/>
    </source>
</evidence>
<organism evidence="14 15">
    <name type="scientific">Alloscardovia theropitheci</name>
    <dbReference type="NCBI Taxonomy" id="2496842"/>
    <lineage>
        <taxon>Bacteria</taxon>
        <taxon>Bacillati</taxon>
        <taxon>Actinomycetota</taxon>
        <taxon>Actinomycetes</taxon>
        <taxon>Bifidobacteriales</taxon>
        <taxon>Bifidobacteriaceae</taxon>
        <taxon>Alloscardovia</taxon>
    </lineage>
</organism>
<feature type="binding site" evidence="12">
    <location>
        <position position="17"/>
    </location>
    <ligand>
        <name>Mg(2+)</name>
        <dbReference type="ChEBI" id="CHEBI:18420"/>
        <label>1</label>
    </ligand>
</feature>
<feature type="active site" description="Proton acceptor for HNH nuclease domain" evidence="12">
    <location>
        <position position="880"/>
    </location>
</feature>
<comment type="caution">
    <text evidence="14">The sequence shown here is derived from an EMBL/GenBank/DDBJ whole genome shotgun (WGS) entry which is preliminary data.</text>
</comment>
<dbReference type="InterPro" id="IPR028629">
    <property type="entry name" value="Cas9"/>
</dbReference>
<reference evidence="14 15" key="1">
    <citation type="submission" date="2018-12" db="EMBL/GenBank/DDBJ databases">
        <title>Alloscrdovia theropitheci sp. nov: a novel taxon from the feces of the bleeding-herat monkey (Theropithecus geleda).</title>
        <authorList>
            <person name="Modesto M."/>
        </authorList>
    </citation>
    <scope>NUCLEOTIDE SEQUENCE [LARGE SCALE GENOMIC DNA]</scope>
    <source>
        <strain evidence="14 15">GLDI4/2</strain>
    </source>
</reference>
<dbReference type="GO" id="GO:0043571">
    <property type="term" value="P:maintenance of CRISPR repeat elements"/>
    <property type="evidence" value="ECO:0007669"/>
    <property type="project" value="UniProtKB-UniRule"/>
</dbReference>
<dbReference type="Pfam" id="PF16592">
    <property type="entry name" value="Cas9_REC"/>
    <property type="match status" value="1"/>
</dbReference>
<feature type="binding site" evidence="12">
    <location>
        <position position="805"/>
    </location>
    <ligand>
        <name>Mg(2+)</name>
        <dbReference type="ChEBI" id="CHEBI:18420"/>
        <label>1</label>
    </ligand>
</feature>
<dbReference type="GO" id="GO:0051607">
    <property type="term" value="P:defense response to virus"/>
    <property type="evidence" value="ECO:0007669"/>
    <property type="project" value="UniProtKB-UniRule"/>
</dbReference>
<comment type="cofactor">
    <cofactor evidence="1 12">
        <name>Mg(2+)</name>
        <dbReference type="ChEBI" id="CHEBI:18420"/>
    </cofactor>
</comment>
<dbReference type="Pfam" id="PF22702">
    <property type="entry name" value="Cas9_RuvC"/>
    <property type="match status" value="1"/>
</dbReference>
<dbReference type="Pfam" id="PF16595">
    <property type="entry name" value="Cas9_PI"/>
    <property type="match status" value="1"/>
</dbReference>
<dbReference type="GO" id="GO:0003723">
    <property type="term" value="F:RNA binding"/>
    <property type="evidence" value="ECO:0007669"/>
    <property type="project" value="UniProtKB-UniRule"/>
</dbReference>
<keyword evidence="10" id="KW-0464">Manganese</keyword>
<name>A0A4R0QXR8_9BIFI</name>
<feature type="binding site" evidence="12">
    <location>
        <position position="1015"/>
    </location>
    <ligand>
        <name>Mg(2+)</name>
        <dbReference type="ChEBI" id="CHEBI:18420"/>
        <label>2</label>
    </ligand>
</feature>
<dbReference type="InterPro" id="IPR055228">
    <property type="entry name" value="Cas9_RuvC"/>
</dbReference>